<proteinExistence type="predicted"/>
<dbReference type="OrthoDB" id="4272751at2"/>
<dbReference type="Pfam" id="PF06912">
    <property type="entry name" value="DUF1275"/>
    <property type="match status" value="1"/>
</dbReference>
<feature type="transmembrane region" description="Helical" evidence="1">
    <location>
        <begin position="198"/>
        <end position="217"/>
    </location>
</feature>
<feature type="transmembrane region" description="Helical" evidence="1">
    <location>
        <begin position="173"/>
        <end position="192"/>
    </location>
</feature>
<feature type="transmembrane region" description="Helical" evidence="1">
    <location>
        <begin position="12"/>
        <end position="40"/>
    </location>
</feature>
<reference evidence="2 3" key="1">
    <citation type="submission" date="2017-06" db="EMBL/GenBank/DDBJ databases">
        <authorList>
            <person name="Kim H.J."/>
            <person name="Triplett B.A."/>
        </authorList>
    </citation>
    <scope>NUCLEOTIDE SEQUENCE [LARGE SCALE GENOMIC DNA]</scope>
    <source>
        <strain evidence="2 3">CGMCC 4.1858</strain>
    </source>
</reference>
<keyword evidence="1" id="KW-1133">Transmembrane helix</keyword>
<accession>A0A238Z862</accession>
<evidence type="ECO:0000313" key="2">
    <source>
        <dbReference type="EMBL" id="SNR79685.1"/>
    </source>
</evidence>
<sequence>MSGCPEGERRRLLTVLLLVLTVLSGLVDAVSILSLGHVFVANMTGNLVFVSLGLAGAPEFSVVTSLVALGGFAVGILFCRAALSRLSPPVALVSAAALCETALLASATVLHALDGPRRVLVVVCAAAMGIQNAMAGRVGIAGLTTTVMTRTLVGLLGDTGTAAHDRRVAVRQALSVAALVCGALAGGLLVLLVTPPAALAAATGCALAVAAAATVAARR</sequence>
<keyword evidence="3" id="KW-1185">Reference proteome</keyword>
<name>A0A238Z862_9ACTN</name>
<dbReference type="RefSeq" id="WP_089221548.1">
    <property type="nucleotide sequence ID" value="NZ_FZOF01000001.1"/>
</dbReference>
<dbReference type="Proteomes" id="UP000198280">
    <property type="component" value="Unassembled WGS sequence"/>
</dbReference>
<organism evidence="2 3">
    <name type="scientific">Actinacidiphila glaucinigra</name>
    <dbReference type="NCBI Taxonomy" id="235986"/>
    <lineage>
        <taxon>Bacteria</taxon>
        <taxon>Bacillati</taxon>
        <taxon>Actinomycetota</taxon>
        <taxon>Actinomycetes</taxon>
        <taxon>Kitasatosporales</taxon>
        <taxon>Streptomycetaceae</taxon>
        <taxon>Actinacidiphila</taxon>
    </lineage>
</organism>
<dbReference type="EMBL" id="FZOF01000001">
    <property type="protein sequence ID" value="SNR79685.1"/>
    <property type="molecule type" value="Genomic_DNA"/>
</dbReference>
<keyword evidence="1" id="KW-0812">Transmembrane</keyword>
<feature type="transmembrane region" description="Helical" evidence="1">
    <location>
        <begin position="60"/>
        <end position="83"/>
    </location>
</feature>
<feature type="transmembrane region" description="Helical" evidence="1">
    <location>
        <begin position="119"/>
        <end position="140"/>
    </location>
</feature>
<dbReference type="PANTHER" id="PTHR37314">
    <property type="entry name" value="SLR0142 PROTEIN"/>
    <property type="match status" value="1"/>
</dbReference>
<evidence type="ECO:0000256" key="1">
    <source>
        <dbReference type="SAM" id="Phobius"/>
    </source>
</evidence>
<dbReference type="PANTHER" id="PTHR37314:SF4">
    <property type="entry name" value="UPF0700 TRANSMEMBRANE PROTEIN YOAK"/>
    <property type="match status" value="1"/>
</dbReference>
<protein>
    <submittedName>
        <fullName evidence="2">Uncharacterized membrane protein YoaK, UPF0700 family</fullName>
    </submittedName>
</protein>
<keyword evidence="1" id="KW-0472">Membrane</keyword>
<feature type="transmembrane region" description="Helical" evidence="1">
    <location>
        <begin position="90"/>
        <end position="113"/>
    </location>
</feature>
<dbReference type="InterPro" id="IPR010699">
    <property type="entry name" value="DUF1275"/>
</dbReference>
<dbReference type="AlphaFoldDB" id="A0A238Z862"/>
<evidence type="ECO:0000313" key="3">
    <source>
        <dbReference type="Proteomes" id="UP000198280"/>
    </source>
</evidence>
<gene>
    <name evidence="2" type="ORF">SAMN05216252_10184</name>
</gene>